<dbReference type="SUPFAM" id="SSF56112">
    <property type="entry name" value="Protein kinase-like (PK-like)"/>
    <property type="match status" value="1"/>
</dbReference>
<dbReference type="GO" id="GO:0043065">
    <property type="term" value="P:positive regulation of apoptotic process"/>
    <property type="evidence" value="ECO:0007669"/>
    <property type="project" value="TreeGrafter"/>
</dbReference>
<dbReference type="GO" id="GO:0005634">
    <property type="term" value="C:nucleus"/>
    <property type="evidence" value="ECO:0007669"/>
    <property type="project" value="TreeGrafter"/>
</dbReference>
<organism evidence="14">
    <name type="scientific">Anopheles marajoara</name>
    <dbReference type="NCBI Taxonomy" id="58244"/>
    <lineage>
        <taxon>Eukaryota</taxon>
        <taxon>Metazoa</taxon>
        <taxon>Ecdysozoa</taxon>
        <taxon>Arthropoda</taxon>
        <taxon>Hexapoda</taxon>
        <taxon>Insecta</taxon>
        <taxon>Pterygota</taxon>
        <taxon>Neoptera</taxon>
        <taxon>Endopterygota</taxon>
        <taxon>Diptera</taxon>
        <taxon>Nematocera</taxon>
        <taxon>Culicoidea</taxon>
        <taxon>Culicidae</taxon>
        <taxon>Anophelinae</taxon>
        <taxon>Anopheles</taxon>
    </lineage>
</organism>
<dbReference type="Gene3D" id="1.10.510.10">
    <property type="entry name" value="Transferase(Phosphotransferase) domain 1"/>
    <property type="match status" value="1"/>
</dbReference>
<dbReference type="PANTHER" id="PTHR24342">
    <property type="entry name" value="SERINE/THREONINE-PROTEIN KINASE 17"/>
    <property type="match status" value="1"/>
</dbReference>
<keyword evidence="4" id="KW-0677">Repeat</keyword>
<dbReference type="Pfam" id="PF00069">
    <property type="entry name" value="Pkinase"/>
    <property type="match status" value="1"/>
</dbReference>
<evidence type="ECO:0000256" key="7">
    <source>
        <dbReference type="ARBA" id="ARBA00022840"/>
    </source>
</evidence>
<reference evidence="14" key="1">
    <citation type="submission" date="2018-01" db="EMBL/GenBank/DDBJ databases">
        <title>An insight into the sialome of Amazonian anophelines.</title>
        <authorList>
            <person name="Ribeiro J.M."/>
            <person name="Scarpassa V."/>
            <person name="Calvo E."/>
        </authorList>
    </citation>
    <scope>NUCLEOTIDE SEQUENCE</scope>
    <source>
        <tissue evidence="14">Salivary glands</tissue>
    </source>
</reference>
<dbReference type="SUPFAM" id="SSF48726">
    <property type="entry name" value="Immunoglobulin"/>
    <property type="match status" value="3"/>
</dbReference>
<evidence type="ECO:0000256" key="9">
    <source>
        <dbReference type="PROSITE-ProRule" id="PRU10141"/>
    </source>
</evidence>
<evidence type="ECO:0000259" key="11">
    <source>
        <dbReference type="PROSITE" id="PS50011"/>
    </source>
</evidence>
<dbReference type="CDD" id="cd00063">
    <property type="entry name" value="FN3"/>
    <property type="match status" value="1"/>
</dbReference>
<dbReference type="GO" id="GO:0004674">
    <property type="term" value="F:protein serine/threonine kinase activity"/>
    <property type="evidence" value="ECO:0007669"/>
    <property type="project" value="UniProtKB-KW"/>
</dbReference>
<dbReference type="AlphaFoldDB" id="A0A2M4BDW3"/>
<sequence length="845" mass="92636">MARLVRELPKVITVTEGNEVELTLEVRCPELFKFVWKKNGRPIKDSVDFAYIDHGNGVLGLRLKDPFLDDAGLYECIIETGKQQLTATCYLDVLELEPEPTQNGHPGFQGTGTTAGFLRFPLSQIAIEGDSVELYACIQPTADIRLRWYVRGTEITGATKGFSIESRDDGYHSLRIFNAGYKQSGEVKCSLFRPTTDSSVAAAVSSAYADLCILPKAYASAGERKEIERYSGGGQKLRFLHGLQDEVVLQGDDVIIEACFQGQPLSQLRWKRSDRYIMDGNVSTCNLPGRTRLLLKSIEAAQGGRYSVQLDSAAPETILSMCLRVESPPEPPAGRPTVTTVAYGSALSVSWNPAPYDGGSAITGFVIEMERYDDDEKKHLWACVKRVPNSYSCVVDNLQPAHRYRFRIRAENVHGSSAPTPASEPIAPVDESTNAATEAAATAAAAATNGSVSSGGGGRTNRPTHRSPASSGASICSSIGDGVELTALGSGPMSSDSGHNEEEDTFALATSSPVPSMVFPVDGVFAEQFEVVKEVGKGRFGVVYKVVARGDGTVLAAKKVKCILKKDKERVWQETAIMQSLEHPKLLRLYATYELPKEIIMVIEYISGGELFERVVADDFTLTEKDCIIFVRQICQGVEHMHSRQIVHLDLKPENIMCATKTSHEIKIIDFGLAQQLVASTPTRVLFGTPEFIAPEIINYEPISVLSDMWSIGVICYVLLSGLSPFMGDNDVDTFSNITRAEYDFDDEAFDLVSDEAKEFIAGLLRGRQEERLSARECLESGWLSLKDGDSVGVNQIRTDKLKKFIIRRKWQKTGNAIRALGRMANLSASRRVSVIPRDATNSSD</sequence>
<dbReference type="SMART" id="SM00409">
    <property type="entry name" value="IG"/>
    <property type="match status" value="3"/>
</dbReference>
<dbReference type="PROSITE" id="PS00107">
    <property type="entry name" value="PROTEIN_KINASE_ATP"/>
    <property type="match status" value="1"/>
</dbReference>
<evidence type="ECO:0000259" key="12">
    <source>
        <dbReference type="PROSITE" id="PS50835"/>
    </source>
</evidence>
<feature type="region of interest" description="Disordered" evidence="10">
    <location>
        <begin position="414"/>
        <end position="475"/>
    </location>
</feature>
<dbReference type="Gene3D" id="2.60.40.10">
    <property type="entry name" value="Immunoglobulins"/>
    <property type="match status" value="4"/>
</dbReference>
<feature type="compositionally biased region" description="Low complexity" evidence="10">
    <location>
        <begin position="431"/>
        <end position="452"/>
    </location>
</feature>
<evidence type="ECO:0000256" key="3">
    <source>
        <dbReference type="ARBA" id="ARBA00022679"/>
    </source>
</evidence>
<dbReference type="CDD" id="cd14103">
    <property type="entry name" value="STKc_MLCK"/>
    <property type="match status" value="1"/>
</dbReference>
<proteinExistence type="inferred from homology"/>
<dbReference type="InterPro" id="IPR007110">
    <property type="entry name" value="Ig-like_dom"/>
</dbReference>
<evidence type="ECO:0000256" key="6">
    <source>
        <dbReference type="ARBA" id="ARBA00022777"/>
    </source>
</evidence>
<dbReference type="InterPro" id="IPR008271">
    <property type="entry name" value="Ser/Thr_kinase_AS"/>
</dbReference>
<keyword evidence="6" id="KW-0418">Kinase</keyword>
<dbReference type="InterPro" id="IPR036116">
    <property type="entry name" value="FN3_sf"/>
</dbReference>
<dbReference type="InterPro" id="IPR003961">
    <property type="entry name" value="FN3_dom"/>
</dbReference>
<evidence type="ECO:0000256" key="8">
    <source>
        <dbReference type="ARBA" id="ARBA00023319"/>
    </source>
</evidence>
<feature type="domain" description="Ig-like" evidence="12">
    <location>
        <begin position="1"/>
        <end position="86"/>
    </location>
</feature>
<dbReference type="PROSITE" id="PS50011">
    <property type="entry name" value="PROTEIN_KINASE_DOM"/>
    <property type="match status" value="1"/>
</dbReference>
<dbReference type="InterPro" id="IPR000719">
    <property type="entry name" value="Prot_kinase_dom"/>
</dbReference>
<evidence type="ECO:0000256" key="5">
    <source>
        <dbReference type="ARBA" id="ARBA00022741"/>
    </source>
</evidence>
<dbReference type="GO" id="GO:0005524">
    <property type="term" value="F:ATP binding"/>
    <property type="evidence" value="ECO:0007669"/>
    <property type="project" value="UniProtKB-UniRule"/>
</dbReference>
<dbReference type="InterPro" id="IPR003599">
    <property type="entry name" value="Ig_sub"/>
</dbReference>
<keyword evidence="8" id="KW-0393">Immunoglobulin domain</keyword>
<evidence type="ECO:0000256" key="2">
    <source>
        <dbReference type="ARBA" id="ARBA00022527"/>
    </source>
</evidence>
<evidence type="ECO:0000256" key="1">
    <source>
        <dbReference type="ARBA" id="ARBA00006692"/>
    </source>
</evidence>
<comment type="similarity">
    <text evidence="1">Belongs to the protein kinase superfamily. CAMK Ser/Thr protein kinase family.</text>
</comment>
<dbReference type="PROSITE" id="PS00108">
    <property type="entry name" value="PROTEIN_KINASE_ST"/>
    <property type="match status" value="1"/>
</dbReference>
<dbReference type="InterPro" id="IPR011009">
    <property type="entry name" value="Kinase-like_dom_sf"/>
</dbReference>
<feature type="domain" description="Ig-like" evidence="12">
    <location>
        <begin position="106"/>
        <end position="205"/>
    </location>
</feature>
<feature type="domain" description="Fibronectin type-III" evidence="13">
    <location>
        <begin position="332"/>
        <end position="432"/>
    </location>
</feature>
<dbReference type="PROSITE" id="PS50853">
    <property type="entry name" value="FN3"/>
    <property type="match status" value="1"/>
</dbReference>
<dbReference type="InterPro" id="IPR013098">
    <property type="entry name" value="Ig_I-set"/>
</dbReference>
<dbReference type="EMBL" id="GGFJ01002010">
    <property type="protein sequence ID" value="MBW51151.1"/>
    <property type="molecule type" value="Transcribed_RNA"/>
</dbReference>
<dbReference type="SUPFAM" id="SSF49265">
    <property type="entry name" value="Fibronectin type III"/>
    <property type="match status" value="1"/>
</dbReference>
<evidence type="ECO:0000256" key="10">
    <source>
        <dbReference type="SAM" id="MobiDB-lite"/>
    </source>
</evidence>
<dbReference type="SMART" id="SM00060">
    <property type="entry name" value="FN3"/>
    <property type="match status" value="1"/>
</dbReference>
<dbReference type="FunFam" id="1.10.510.10:FF:000175">
    <property type="entry name" value="Myosin light chain kinase, smooth muscle"/>
    <property type="match status" value="1"/>
</dbReference>
<feature type="region of interest" description="Disordered" evidence="10">
    <location>
        <begin position="487"/>
        <end position="506"/>
    </location>
</feature>
<evidence type="ECO:0000259" key="13">
    <source>
        <dbReference type="PROSITE" id="PS50853"/>
    </source>
</evidence>
<protein>
    <submittedName>
        <fullName evidence="14">Putative muscle m-line assembly protein unc-89-like isoform x1</fullName>
    </submittedName>
</protein>
<feature type="binding site" evidence="9">
    <location>
        <position position="565"/>
    </location>
    <ligand>
        <name>ATP</name>
        <dbReference type="ChEBI" id="CHEBI:30616"/>
    </ligand>
</feature>
<accession>A0A2M4BDW3</accession>
<dbReference type="InterPro" id="IPR013783">
    <property type="entry name" value="Ig-like_fold"/>
</dbReference>
<dbReference type="PANTHER" id="PTHR24342:SF20">
    <property type="entry name" value="MYOSIN LIGHT CHAIN KINASE, SMOOTH MUSCLE"/>
    <property type="match status" value="1"/>
</dbReference>
<dbReference type="Pfam" id="PF00041">
    <property type="entry name" value="fn3"/>
    <property type="match status" value="1"/>
</dbReference>
<keyword evidence="5 9" id="KW-0547">Nucleotide-binding</keyword>
<dbReference type="SMART" id="SM00220">
    <property type="entry name" value="S_TKc"/>
    <property type="match status" value="1"/>
</dbReference>
<dbReference type="Gene3D" id="3.30.200.20">
    <property type="entry name" value="Phosphorylase Kinase, domain 1"/>
    <property type="match status" value="1"/>
</dbReference>
<dbReference type="PROSITE" id="PS50835">
    <property type="entry name" value="IG_LIKE"/>
    <property type="match status" value="2"/>
</dbReference>
<keyword evidence="3" id="KW-0808">Transferase</keyword>
<feature type="domain" description="Protein kinase" evidence="11">
    <location>
        <begin position="529"/>
        <end position="784"/>
    </location>
</feature>
<keyword evidence="7 9" id="KW-0067">ATP-binding</keyword>
<name>A0A2M4BDW3_9DIPT</name>
<evidence type="ECO:0000256" key="4">
    <source>
        <dbReference type="ARBA" id="ARBA00022737"/>
    </source>
</evidence>
<keyword evidence="2" id="KW-0723">Serine/threonine-protein kinase</keyword>
<dbReference type="GO" id="GO:0035556">
    <property type="term" value="P:intracellular signal transduction"/>
    <property type="evidence" value="ECO:0007669"/>
    <property type="project" value="TreeGrafter"/>
</dbReference>
<evidence type="ECO:0000313" key="14">
    <source>
        <dbReference type="EMBL" id="MBW51151.1"/>
    </source>
</evidence>
<dbReference type="InterPro" id="IPR017441">
    <property type="entry name" value="Protein_kinase_ATP_BS"/>
</dbReference>
<dbReference type="GO" id="GO:0009653">
    <property type="term" value="P:anatomical structure morphogenesis"/>
    <property type="evidence" value="ECO:0007669"/>
    <property type="project" value="UniProtKB-ARBA"/>
</dbReference>
<dbReference type="Pfam" id="PF07679">
    <property type="entry name" value="I-set"/>
    <property type="match status" value="1"/>
</dbReference>
<dbReference type="GO" id="GO:0030154">
    <property type="term" value="P:cell differentiation"/>
    <property type="evidence" value="ECO:0007669"/>
    <property type="project" value="UniProtKB-ARBA"/>
</dbReference>
<dbReference type="InterPro" id="IPR036179">
    <property type="entry name" value="Ig-like_dom_sf"/>
</dbReference>